<organism evidence="1 2">
    <name type="scientific">Trichonephila inaurata madagascariensis</name>
    <dbReference type="NCBI Taxonomy" id="2747483"/>
    <lineage>
        <taxon>Eukaryota</taxon>
        <taxon>Metazoa</taxon>
        <taxon>Ecdysozoa</taxon>
        <taxon>Arthropoda</taxon>
        <taxon>Chelicerata</taxon>
        <taxon>Arachnida</taxon>
        <taxon>Araneae</taxon>
        <taxon>Araneomorphae</taxon>
        <taxon>Entelegynae</taxon>
        <taxon>Araneoidea</taxon>
        <taxon>Nephilidae</taxon>
        <taxon>Trichonephila</taxon>
        <taxon>Trichonephila inaurata</taxon>
    </lineage>
</organism>
<name>A0A8X7CF18_9ARAC</name>
<protein>
    <submittedName>
        <fullName evidence="1">Uncharacterized protein</fullName>
    </submittedName>
</protein>
<gene>
    <name evidence="1" type="ORF">TNIN_15571</name>
</gene>
<dbReference type="Proteomes" id="UP000886998">
    <property type="component" value="Unassembled WGS sequence"/>
</dbReference>
<dbReference type="OrthoDB" id="6436919at2759"/>
<sequence>MTIGAPKQEIQPFSMLSATVSARMSGIGSASIHRLYRSMIVKQKRNSSDDGGLFSANSHRICRSWSQILELFLILEKSYRKKESLLTPRPFPVPLLYLRNKLLV</sequence>
<comment type="caution">
    <text evidence="1">The sequence shown here is derived from an EMBL/GenBank/DDBJ whole genome shotgun (WGS) entry which is preliminary data.</text>
</comment>
<dbReference type="EMBL" id="BMAV01017854">
    <property type="protein sequence ID" value="GFY69859.1"/>
    <property type="molecule type" value="Genomic_DNA"/>
</dbReference>
<dbReference type="AlphaFoldDB" id="A0A8X7CF18"/>
<reference evidence="1" key="1">
    <citation type="submission" date="2020-08" db="EMBL/GenBank/DDBJ databases">
        <title>Multicomponent nature underlies the extraordinary mechanical properties of spider dragline silk.</title>
        <authorList>
            <person name="Kono N."/>
            <person name="Nakamura H."/>
            <person name="Mori M."/>
            <person name="Yoshida Y."/>
            <person name="Ohtoshi R."/>
            <person name="Malay A.D."/>
            <person name="Moran D.A.P."/>
            <person name="Tomita M."/>
            <person name="Numata K."/>
            <person name="Arakawa K."/>
        </authorList>
    </citation>
    <scope>NUCLEOTIDE SEQUENCE</scope>
</reference>
<proteinExistence type="predicted"/>
<evidence type="ECO:0000313" key="1">
    <source>
        <dbReference type="EMBL" id="GFY69859.1"/>
    </source>
</evidence>
<evidence type="ECO:0000313" key="2">
    <source>
        <dbReference type="Proteomes" id="UP000886998"/>
    </source>
</evidence>
<keyword evidence="2" id="KW-1185">Reference proteome</keyword>
<accession>A0A8X7CF18</accession>